<evidence type="ECO:0000259" key="5">
    <source>
        <dbReference type="Pfam" id="PF22936"/>
    </source>
</evidence>
<dbReference type="EMBL" id="DF974348">
    <property type="protein sequence ID" value="GAU47808.1"/>
    <property type="molecule type" value="Genomic_DNA"/>
</dbReference>
<feature type="domain" description="Retrotransposon Copia-like N-terminal" evidence="4">
    <location>
        <begin position="36"/>
        <end position="82"/>
    </location>
</feature>
<dbReference type="InterPro" id="IPR013103">
    <property type="entry name" value="RVT_2"/>
</dbReference>
<evidence type="ECO:0000313" key="7">
    <source>
        <dbReference type="Proteomes" id="UP000242715"/>
    </source>
</evidence>
<feature type="domain" description="Reverse transcriptase Ty1/copia-type" evidence="3">
    <location>
        <begin position="470"/>
        <end position="712"/>
    </location>
</feature>
<accession>A0A2Z6NU95</accession>
<evidence type="ECO:0000259" key="3">
    <source>
        <dbReference type="Pfam" id="PF07727"/>
    </source>
</evidence>
<keyword evidence="7" id="KW-1185">Reference proteome</keyword>
<dbReference type="AlphaFoldDB" id="A0A2Z6NU95"/>
<dbReference type="InterPro" id="IPR029472">
    <property type="entry name" value="Copia-like_N"/>
</dbReference>
<dbReference type="Proteomes" id="UP000242715">
    <property type="component" value="Unassembled WGS sequence"/>
</dbReference>
<dbReference type="GO" id="GO:0004190">
    <property type="term" value="F:aspartic-type endopeptidase activity"/>
    <property type="evidence" value="ECO:0007669"/>
    <property type="project" value="UniProtKB-KW"/>
</dbReference>
<evidence type="ECO:0000313" key="6">
    <source>
        <dbReference type="EMBL" id="GAU47808.1"/>
    </source>
</evidence>
<evidence type="ECO:0000256" key="2">
    <source>
        <dbReference type="SAM" id="MobiDB-lite"/>
    </source>
</evidence>
<organism evidence="6 7">
    <name type="scientific">Trifolium subterraneum</name>
    <name type="common">Subterranean clover</name>
    <dbReference type="NCBI Taxonomy" id="3900"/>
    <lineage>
        <taxon>Eukaryota</taxon>
        <taxon>Viridiplantae</taxon>
        <taxon>Streptophyta</taxon>
        <taxon>Embryophyta</taxon>
        <taxon>Tracheophyta</taxon>
        <taxon>Spermatophyta</taxon>
        <taxon>Magnoliopsida</taxon>
        <taxon>eudicotyledons</taxon>
        <taxon>Gunneridae</taxon>
        <taxon>Pentapetalae</taxon>
        <taxon>rosids</taxon>
        <taxon>fabids</taxon>
        <taxon>Fabales</taxon>
        <taxon>Fabaceae</taxon>
        <taxon>Papilionoideae</taxon>
        <taxon>50 kb inversion clade</taxon>
        <taxon>NPAAA clade</taxon>
        <taxon>Hologalegina</taxon>
        <taxon>IRL clade</taxon>
        <taxon>Trifolieae</taxon>
        <taxon>Trifolium</taxon>
    </lineage>
</organism>
<sequence>MAENSSDGDTSLKNTSDGDKGKKQIPLATSSPYYLHPSDHLGMNICPLILKGDNYPEWETSMRNAFRAKRKLGFLDGTITVPSIDGGEIEDWWSVNSMLVAWIISSIDSSLRSTITYYDTVKELWEDLKQRFSVGNGPRILQLRSELARLDQNANLSKEREDERVHQFFMGLDDDLYGTLRSNIIAQNPLPSLNRVYSLVVQEERHKTMTKGREARNEAVAFAVRGSSSNRGGAKGYSDKTGCSHCGKPDHEVSNCFKIIGYPEWWNNGRGNGKNTGKGKSNFGVGKGTPGVANAAQSATPSFSALPVLTTQDKNVVAPTLTDDQWNTVLNMLKSLNNKSSSNEKLSGKSFSPWILDTGASYHMTGDKSLLTDVSDIFPSPIIMLDGDMSMLSKQGQQLLDRTSRMVIGILIKCGIDALDIRLPRLFIFFLVRFLAAVTAGFEPTCLSEVVRYSHWRDAMRKDIEALENNGTWTIEDLPPGKKTIGCKWVYKIKYNSDGTIERHKARLVVLGNNQVAGVDFNETFAPVAKMVFVRVFLAVAVIRGWELHQMDVHNAFLHGDLDEEVYMRLPPGISGVSTGKVCRLRKSLYGLRQAPRNWFSKLASALKSFGFVQSYADYSLFSLERHGIVLHILVYVDDLIIAGNDSAAIATFKAYLSSCFHMKDLGTLKYFLGLEIARGPDGLFISQRKYALDIISEAGLLGAKPCDFPMEQNHQLALDTSPNLEHPDRYRRLVGRLIYLTITRPELCYFVHTLAQFMQSPKEAHWNSALRILHYLKGHLGQGLFLSKDSSLQLTAYCDSDYATCPLTR</sequence>
<dbReference type="SUPFAM" id="SSF56672">
    <property type="entry name" value="DNA/RNA polymerases"/>
    <property type="match status" value="1"/>
</dbReference>
<proteinExistence type="predicted"/>
<evidence type="ECO:0008006" key="8">
    <source>
        <dbReference type="Google" id="ProtNLM"/>
    </source>
</evidence>
<feature type="compositionally biased region" description="Polar residues" evidence="2">
    <location>
        <begin position="1"/>
        <end position="15"/>
    </location>
</feature>
<feature type="region of interest" description="Disordered" evidence="2">
    <location>
        <begin position="1"/>
        <end position="23"/>
    </location>
</feature>
<keyword evidence="1" id="KW-0645">Protease</keyword>
<dbReference type="PANTHER" id="PTHR37610:SF101">
    <property type="entry name" value="(RAPE) HYPOTHETICAL PROTEIN"/>
    <property type="match status" value="1"/>
</dbReference>
<dbReference type="PANTHER" id="PTHR37610">
    <property type="entry name" value="CCHC-TYPE DOMAIN-CONTAINING PROTEIN"/>
    <property type="match status" value="1"/>
</dbReference>
<dbReference type="Pfam" id="PF14244">
    <property type="entry name" value="Retrotran_gag_3"/>
    <property type="match status" value="1"/>
</dbReference>
<feature type="domain" description="Retrovirus-related Pol polyprotein from transposon TNT 1-94-like beta-barrel" evidence="5">
    <location>
        <begin position="354"/>
        <end position="400"/>
    </location>
</feature>
<gene>
    <name evidence="6" type="ORF">TSUD_404130</name>
</gene>
<dbReference type="Pfam" id="PF07727">
    <property type="entry name" value="RVT_2"/>
    <property type="match status" value="1"/>
</dbReference>
<dbReference type="Pfam" id="PF22936">
    <property type="entry name" value="Pol_BBD"/>
    <property type="match status" value="1"/>
</dbReference>
<dbReference type="InterPro" id="IPR054722">
    <property type="entry name" value="PolX-like_BBD"/>
</dbReference>
<keyword evidence="1" id="KW-0378">Hydrolase</keyword>
<evidence type="ECO:0000256" key="1">
    <source>
        <dbReference type="ARBA" id="ARBA00022750"/>
    </source>
</evidence>
<name>A0A2Z6NU95_TRISU</name>
<reference evidence="7" key="1">
    <citation type="journal article" date="2017" name="Front. Plant Sci.">
        <title>Climate Clever Clovers: New Paradigm to Reduce the Environmental Footprint of Ruminants by Breeding Low Methanogenic Forages Utilizing Haplotype Variation.</title>
        <authorList>
            <person name="Kaur P."/>
            <person name="Appels R."/>
            <person name="Bayer P.E."/>
            <person name="Keeble-Gagnere G."/>
            <person name="Wang J."/>
            <person name="Hirakawa H."/>
            <person name="Shirasawa K."/>
            <person name="Vercoe P."/>
            <person name="Stefanova K."/>
            <person name="Durmic Z."/>
            <person name="Nichols P."/>
            <person name="Revell C."/>
            <person name="Isobe S.N."/>
            <person name="Edwards D."/>
            <person name="Erskine W."/>
        </authorList>
    </citation>
    <scope>NUCLEOTIDE SEQUENCE [LARGE SCALE GENOMIC DNA]</scope>
    <source>
        <strain evidence="7">cv. Daliak</strain>
    </source>
</reference>
<dbReference type="OrthoDB" id="1688190at2759"/>
<dbReference type="InterPro" id="IPR043502">
    <property type="entry name" value="DNA/RNA_pol_sf"/>
</dbReference>
<keyword evidence="1" id="KW-0064">Aspartyl protease</keyword>
<evidence type="ECO:0000259" key="4">
    <source>
        <dbReference type="Pfam" id="PF14244"/>
    </source>
</evidence>
<protein>
    <recommendedName>
        <fullName evidence="8">Reverse transcriptase Ty1/copia-type domain-containing protein</fullName>
    </recommendedName>
</protein>